<reference evidence="3" key="1">
    <citation type="journal article" date="2019" name="Int. J. Syst. Evol. Microbiol.">
        <title>The Global Catalogue of Microorganisms (GCM) 10K type strain sequencing project: providing services to taxonomists for standard genome sequencing and annotation.</title>
        <authorList>
            <consortium name="The Broad Institute Genomics Platform"/>
            <consortium name="The Broad Institute Genome Sequencing Center for Infectious Disease"/>
            <person name="Wu L."/>
            <person name="Ma J."/>
        </authorList>
    </citation>
    <scope>NUCLEOTIDE SEQUENCE [LARGE SCALE GENOMIC DNA]</scope>
    <source>
        <strain evidence="3">KCTC 23314</strain>
    </source>
</reference>
<sequence>MSRTTRFVLLLGSHLAVLGFGFALGVYFLPVLTAPPAPSAAEVAAQARAAQWTARFRRDLKDSDALHWGEGTVTVAARSIALAGELAPGPDYKLYLSPEFVETEADFLRLKAAMVRVGDVRTFRNFVVAVPEPIDVARYTTVIVWCESFGQFITAARYR</sequence>
<accession>A0ABQ3GCZ6</accession>
<comment type="caution">
    <text evidence="2">The sequence shown here is derived from an EMBL/GenBank/DDBJ whole genome shotgun (WGS) entry which is preliminary data.</text>
</comment>
<protein>
    <recommendedName>
        <fullName evidence="1">DM13 domain-containing protein</fullName>
    </recommendedName>
</protein>
<dbReference type="Proteomes" id="UP000626210">
    <property type="component" value="Unassembled WGS sequence"/>
</dbReference>
<name>A0ABQ3GCZ6_9BURK</name>
<dbReference type="Pfam" id="PF10517">
    <property type="entry name" value="DM13"/>
    <property type="match status" value="1"/>
</dbReference>
<feature type="domain" description="DM13" evidence="1">
    <location>
        <begin position="54"/>
        <end position="159"/>
    </location>
</feature>
<keyword evidence="3" id="KW-1185">Reference proteome</keyword>
<proteinExistence type="predicted"/>
<dbReference type="RefSeq" id="WP_189690430.1">
    <property type="nucleotide sequence ID" value="NZ_BMYK01000033.1"/>
</dbReference>
<gene>
    <name evidence="2" type="ORF">GCM10007320_58770</name>
</gene>
<organism evidence="2 3">
    <name type="scientific">Pseudorhodoferax aquiterrae</name>
    <dbReference type="NCBI Taxonomy" id="747304"/>
    <lineage>
        <taxon>Bacteria</taxon>
        <taxon>Pseudomonadati</taxon>
        <taxon>Pseudomonadota</taxon>
        <taxon>Betaproteobacteria</taxon>
        <taxon>Burkholderiales</taxon>
        <taxon>Comamonadaceae</taxon>
    </lineage>
</organism>
<dbReference type="InterPro" id="IPR019545">
    <property type="entry name" value="DM13_domain"/>
</dbReference>
<dbReference type="PROSITE" id="PS51549">
    <property type="entry name" value="DM13"/>
    <property type="match status" value="1"/>
</dbReference>
<dbReference type="EMBL" id="BMYK01000033">
    <property type="protein sequence ID" value="GHD00881.1"/>
    <property type="molecule type" value="Genomic_DNA"/>
</dbReference>
<evidence type="ECO:0000313" key="3">
    <source>
        <dbReference type="Proteomes" id="UP000626210"/>
    </source>
</evidence>
<evidence type="ECO:0000259" key="1">
    <source>
        <dbReference type="PROSITE" id="PS51549"/>
    </source>
</evidence>
<evidence type="ECO:0000313" key="2">
    <source>
        <dbReference type="EMBL" id="GHD00881.1"/>
    </source>
</evidence>